<name>A0A6M3KD16_9ZZZZ</name>
<organism evidence="1">
    <name type="scientific">viral metagenome</name>
    <dbReference type="NCBI Taxonomy" id="1070528"/>
    <lineage>
        <taxon>unclassified sequences</taxon>
        <taxon>metagenomes</taxon>
        <taxon>organismal metagenomes</taxon>
    </lineage>
</organism>
<reference evidence="1" key="1">
    <citation type="submission" date="2020-03" db="EMBL/GenBank/DDBJ databases">
        <title>The deep terrestrial virosphere.</title>
        <authorList>
            <person name="Holmfeldt K."/>
            <person name="Nilsson E."/>
            <person name="Simone D."/>
            <person name="Lopez-Fernandez M."/>
            <person name="Wu X."/>
            <person name="de Brujin I."/>
            <person name="Lundin D."/>
            <person name="Andersson A."/>
            <person name="Bertilsson S."/>
            <person name="Dopson M."/>
        </authorList>
    </citation>
    <scope>NUCLEOTIDE SEQUENCE</scope>
    <source>
        <strain evidence="1">MM415A00839</strain>
    </source>
</reference>
<dbReference type="EMBL" id="MT142392">
    <property type="protein sequence ID" value="QJA79722.1"/>
    <property type="molecule type" value="Genomic_DNA"/>
</dbReference>
<evidence type="ECO:0000313" key="1">
    <source>
        <dbReference type="EMBL" id="QJA79722.1"/>
    </source>
</evidence>
<gene>
    <name evidence="1" type="ORF">MM415A00839_0009</name>
</gene>
<proteinExistence type="predicted"/>
<protein>
    <submittedName>
        <fullName evidence="1">Uncharacterized protein</fullName>
    </submittedName>
</protein>
<sequence>MAKRNQDNYKFAVNPCSLCEKIDLTFGQQSWGGIRWCQGCLKKSLGWFQLNEEQRAKITLLYDKLRQHDKIKQQLKDAEKMTPEDLKNISIGEAKFRCMDSLKYG</sequence>
<accession>A0A6M3KD16</accession>
<dbReference type="AlphaFoldDB" id="A0A6M3KD16"/>